<keyword evidence="3" id="KW-1185">Reference proteome</keyword>
<gene>
    <name evidence="1" type="ORF">CRN84_05385</name>
    <name evidence="2" type="ORF">NCTC12282_01777</name>
</gene>
<dbReference type="AlphaFoldDB" id="A0A2C6DES8"/>
<name>A0A2C6DES8_9GAMM</name>
<evidence type="ECO:0000313" key="2">
    <source>
        <dbReference type="EMBL" id="VFS46847.1"/>
    </source>
</evidence>
<dbReference type="EMBL" id="CAADJA010000002">
    <property type="protein sequence ID" value="VFS46847.1"/>
    <property type="molecule type" value="Genomic_DNA"/>
</dbReference>
<evidence type="ECO:0000313" key="4">
    <source>
        <dbReference type="Proteomes" id="UP000373449"/>
    </source>
</evidence>
<dbReference type="Proteomes" id="UP000373449">
    <property type="component" value="Unassembled WGS sequence"/>
</dbReference>
<protein>
    <submittedName>
        <fullName evidence="1">Uncharacterized protein</fullName>
    </submittedName>
</protein>
<proteinExistence type="predicted"/>
<organism evidence="1 3">
    <name type="scientific">Budvicia aquatica</name>
    <dbReference type="NCBI Taxonomy" id="82979"/>
    <lineage>
        <taxon>Bacteria</taxon>
        <taxon>Pseudomonadati</taxon>
        <taxon>Pseudomonadota</taxon>
        <taxon>Gammaproteobacteria</taxon>
        <taxon>Enterobacterales</taxon>
        <taxon>Budviciaceae</taxon>
        <taxon>Budvicia</taxon>
    </lineage>
</organism>
<evidence type="ECO:0000313" key="3">
    <source>
        <dbReference type="Proteomes" id="UP000224974"/>
    </source>
</evidence>
<accession>A0A2C6DES8</accession>
<dbReference type="Proteomes" id="UP000224974">
    <property type="component" value="Unassembled WGS sequence"/>
</dbReference>
<reference evidence="2 4" key="3">
    <citation type="submission" date="2019-03" db="EMBL/GenBank/DDBJ databases">
        <authorList>
            <consortium name="Pathogen Informatics"/>
        </authorList>
    </citation>
    <scope>NUCLEOTIDE SEQUENCE [LARGE SCALE GENOMIC DNA]</scope>
    <source>
        <strain evidence="2 4">NCTC12282</strain>
    </source>
</reference>
<reference evidence="1" key="2">
    <citation type="submission" date="2017-09" db="EMBL/GenBank/DDBJ databases">
        <title>FDA dAtabase for Regulatory Grade micrObial Sequences (FDA-ARGOS): Supporting development and validation of Infectious Disease Dx tests.</title>
        <authorList>
            <person name="Minogue T."/>
            <person name="Wolcott M."/>
            <person name="Wasieloski L."/>
            <person name="Aguilar W."/>
            <person name="Moore D."/>
            <person name="Tallon L.J."/>
            <person name="Sadzewicz L."/>
            <person name="Ott S."/>
            <person name="Zhao X."/>
            <person name="Nagaraj S."/>
            <person name="Vavikolanu K."/>
            <person name="Aluvathingal J."/>
            <person name="Nadendla S."/>
            <person name="Sichtig H."/>
        </authorList>
    </citation>
    <scope>NUCLEOTIDE SEQUENCE</scope>
    <source>
        <strain evidence="1">FDAARGOS_387</strain>
    </source>
</reference>
<reference evidence="3" key="1">
    <citation type="submission" date="2017-09" db="EMBL/GenBank/DDBJ databases">
        <title>FDA dAtabase for Regulatory Grade micrObial Sequences (FDA-ARGOS): Supporting development and validation of Infectious Disease Dx tests.</title>
        <authorList>
            <person name="Minogue T."/>
            <person name="Wolcott M."/>
            <person name="Wasieloski L."/>
            <person name="Aguilar W."/>
            <person name="Moore D."/>
            <person name="Tallon L."/>
            <person name="Sadzewicz L."/>
            <person name="Ott S."/>
            <person name="Zhao X."/>
            <person name="Nagaraj S."/>
            <person name="Vavikolanu K."/>
            <person name="Aluvathingal J."/>
            <person name="Nadendla S."/>
            <person name="Sichtig H."/>
        </authorList>
    </citation>
    <scope>NUCLEOTIDE SEQUENCE [LARGE SCALE GENOMIC DNA]</scope>
    <source>
        <strain evidence="3">FDAARGOS_387</strain>
    </source>
</reference>
<dbReference type="EMBL" id="PDDX01000001">
    <property type="protein sequence ID" value="PHI28788.1"/>
    <property type="molecule type" value="Genomic_DNA"/>
</dbReference>
<evidence type="ECO:0000313" key="1">
    <source>
        <dbReference type="EMBL" id="PHI28788.1"/>
    </source>
</evidence>
<sequence>MDKISIDTDIGIGNLAIVNEGGLKITIHDANWLVCFWLFKLSCLIKEHQYMDIQLSADFD</sequence>
<dbReference type="RefSeq" id="WP_099044044.1">
    <property type="nucleotide sequence ID" value="NZ_PDDX01000001.1"/>
</dbReference>